<name>A0AAW6YEF0_NEISU</name>
<comment type="caution">
    <text evidence="2">The sequence shown here is derived from an EMBL/GenBank/DDBJ whole genome shotgun (WGS) entry which is preliminary data.</text>
</comment>
<organism evidence="2 3">
    <name type="scientific">Neisseria subflava</name>
    <dbReference type="NCBI Taxonomy" id="28449"/>
    <lineage>
        <taxon>Bacteria</taxon>
        <taxon>Pseudomonadati</taxon>
        <taxon>Pseudomonadota</taxon>
        <taxon>Betaproteobacteria</taxon>
        <taxon>Neisseriales</taxon>
        <taxon>Neisseriaceae</taxon>
        <taxon>Neisseria</taxon>
    </lineage>
</organism>
<reference evidence="2" key="1">
    <citation type="submission" date="2023-05" db="EMBL/GenBank/DDBJ databases">
        <title>Cataloging the Phylogenetic Diversity of Human Bladder Bacteria.</title>
        <authorList>
            <person name="Du J."/>
        </authorList>
    </citation>
    <scope>NUCLEOTIDE SEQUENCE</scope>
    <source>
        <strain evidence="2">UMB1050</strain>
    </source>
</reference>
<evidence type="ECO:0000313" key="2">
    <source>
        <dbReference type="EMBL" id="MDK7243018.1"/>
    </source>
</evidence>
<sequence>MEFSDITNIFLVLITAFYAYLTYKMTKTAQETLEEMREQRWEAMMPQILIEPYVRKNTPILYLKISNIGKNSAKKISFSIDKEFWQFGEREEHFALHNKDLFKKQFGTFHPNQELHFALAQGFILFAKEENPLCPLQFTISVKYEYLGKKLYEEFYIDLKIYVGSEQEREPLVDEIKVFHKNLVSAIKHK</sequence>
<dbReference type="AlphaFoldDB" id="A0AAW6YEF0"/>
<keyword evidence="1" id="KW-0472">Membrane</keyword>
<evidence type="ECO:0000313" key="3">
    <source>
        <dbReference type="Proteomes" id="UP001236303"/>
    </source>
</evidence>
<dbReference type="EMBL" id="JASOPA010000008">
    <property type="protein sequence ID" value="MDK7243018.1"/>
    <property type="molecule type" value="Genomic_DNA"/>
</dbReference>
<gene>
    <name evidence="2" type="ORF">QP451_08250</name>
</gene>
<keyword evidence="1" id="KW-0812">Transmembrane</keyword>
<feature type="transmembrane region" description="Helical" evidence="1">
    <location>
        <begin position="6"/>
        <end position="23"/>
    </location>
</feature>
<dbReference type="Proteomes" id="UP001236303">
    <property type="component" value="Unassembled WGS sequence"/>
</dbReference>
<accession>A0AAW6YEF0</accession>
<keyword evidence="1" id="KW-1133">Transmembrane helix</keyword>
<evidence type="ECO:0000256" key="1">
    <source>
        <dbReference type="SAM" id="Phobius"/>
    </source>
</evidence>
<proteinExistence type="predicted"/>
<evidence type="ECO:0008006" key="4">
    <source>
        <dbReference type="Google" id="ProtNLM"/>
    </source>
</evidence>
<protein>
    <recommendedName>
        <fullName evidence="4">DUF3426 domain-containing protein</fullName>
    </recommendedName>
</protein>
<dbReference type="RefSeq" id="WP_285071267.1">
    <property type="nucleotide sequence ID" value="NZ_JASOPA010000008.1"/>
</dbReference>